<evidence type="ECO:0000256" key="2">
    <source>
        <dbReference type="SAM" id="MobiDB-lite"/>
    </source>
</evidence>
<feature type="compositionally biased region" description="Basic and acidic residues" evidence="2">
    <location>
        <begin position="1"/>
        <end position="20"/>
    </location>
</feature>
<feature type="region of interest" description="Disordered" evidence="2">
    <location>
        <begin position="1"/>
        <end position="23"/>
    </location>
</feature>
<sequence>MAAKQRPEYVDHAMTDREEGQETPADCRTYASIHEYATKHFAAAYDALPSYLAVTFEAMTPDEMVKFIPPPIESGAATVRLLVGRCTRPFGGPGNNTPVYAYAYTRTRNREWTGVEYVAGNKEANQVALLPVFSACIPKGALDRDTVMQKLDALILYYFLQSRHLSDVQPNSFPMCRFQEACQDMQNQAAGAPQSKIVVAGWLLKREYNLSAPVPAKRKRRADTAAADEDDSQAPTPRNRNRKIKTEPTTPSTTTLARPRPLAGLLQRAEDAEHAVRATNRHLRDELDLTMRQKQWLCGQLDGADSEVKALKREIEGLKADVGKLKGEVERLREFKRRVMEASVQF</sequence>
<protein>
    <submittedName>
        <fullName evidence="3">Uncharacterized protein</fullName>
    </submittedName>
</protein>
<accession>A0A7C8M2H2</accession>
<reference evidence="3 4" key="1">
    <citation type="submission" date="2020-01" db="EMBL/GenBank/DDBJ databases">
        <authorList>
            <consortium name="DOE Joint Genome Institute"/>
            <person name="Haridas S."/>
            <person name="Albert R."/>
            <person name="Binder M."/>
            <person name="Bloem J."/>
            <person name="Labutti K."/>
            <person name="Salamov A."/>
            <person name="Andreopoulos B."/>
            <person name="Baker S.E."/>
            <person name="Barry K."/>
            <person name="Bills G."/>
            <person name="Bluhm B.H."/>
            <person name="Cannon C."/>
            <person name="Castanera R."/>
            <person name="Culley D.E."/>
            <person name="Daum C."/>
            <person name="Ezra D."/>
            <person name="Gonzalez J.B."/>
            <person name="Henrissat B."/>
            <person name="Kuo A."/>
            <person name="Liang C."/>
            <person name="Lipzen A."/>
            <person name="Lutzoni F."/>
            <person name="Magnuson J."/>
            <person name="Mondo S."/>
            <person name="Nolan M."/>
            <person name="Ohm R."/>
            <person name="Pangilinan J."/>
            <person name="Park H.-J.H."/>
            <person name="Ramirez L."/>
            <person name="Alfaro M."/>
            <person name="Sun H."/>
            <person name="Tritt A."/>
            <person name="Yoshinaga Y."/>
            <person name="Zwiers L.-H.L."/>
            <person name="Turgeon B.G."/>
            <person name="Goodwin S.B."/>
            <person name="Spatafora J.W."/>
            <person name="Crous P.W."/>
            <person name="Grigoriev I.V."/>
        </authorList>
    </citation>
    <scope>NUCLEOTIDE SEQUENCE [LARGE SCALE GENOMIC DNA]</scope>
    <source>
        <strain evidence="3 4">CBS 611.86</strain>
    </source>
</reference>
<evidence type="ECO:0000256" key="1">
    <source>
        <dbReference type="SAM" id="Coils"/>
    </source>
</evidence>
<dbReference type="AlphaFoldDB" id="A0A7C8M2H2"/>
<proteinExistence type="predicted"/>
<keyword evidence="4" id="KW-1185">Reference proteome</keyword>
<evidence type="ECO:0000313" key="4">
    <source>
        <dbReference type="Proteomes" id="UP000481861"/>
    </source>
</evidence>
<evidence type="ECO:0000313" key="3">
    <source>
        <dbReference type="EMBL" id="KAF2866238.1"/>
    </source>
</evidence>
<dbReference type="Proteomes" id="UP000481861">
    <property type="component" value="Unassembled WGS sequence"/>
</dbReference>
<gene>
    <name evidence="3" type="ORF">BDV95DRAFT_205408</name>
</gene>
<name>A0A7C8M2H2_9PLEO</name>
<comment type="caution">
    <text evidence="3">The sequence shown here is derived from an EMBL/GenBank/DDBJ whole genome shotgun (WGS) entry which is preliminary data.</text>
</comment>
<feature type="coiled-coil region" evidence="1">
    <location>
        <begin position="301"/>
        <end position="328"/>
    </location>
</feature>
<feature type="region of interest" description="Disordered" evidence="2">
    <location>
        <begin position="215"/>
        <end position="257"/>
    </location>
</feature>
<organism evidence="3 4">
    <name type="scientific">Massariosphaeria phaeospora</name>
    <dbReference type="NCBI Taxonomy" id="100035"/>
    <lineage>
        <taxon>Eukaryota</taxon>
        <taxon>Fungi</taxon>
        <taxon>Dikarya</taxon>
        <taxon>Ascomycota</taxon>
        <taxon>Pezizomycotina</taxon>
        <taxon>Dothideomycetes</taxon>
        <taxon>Pleosporomycetidae</taxon>
        <taxon>Pleosporales</taxon>
        <taxon>Pleosporales incertae sedis</taxon>
        <taxon>Massariosphaeria</taxon>
    </lineage>
</organism>
<feature type="compositionally biased region" description="Low complexity" evidence="2">
    <location>
        <begin position="247"/>
        <end position="257"/>
    </location>
</feature>
<keyword evidence="1" id="KW-0175">Coiled coil</keyword>
<dbReference type="EMBL" id="JAADJZ010000028">
    <property type="protein sequence ID" value="KAF2866238.1"/>
    <property type="molecule type" value="Genomic_DNA"/>
</dbReference>